<evidence type="ECO:0000313" key="2">
    <source>
        <dbReference type="EMBL" id="KAJ7204195.1"/>
    </source>
</evidence>
<reference evidence="2" key="1">
    <citation type="submission" date="2023-03" db="EMBL/GenBank/DDBJ databases">
        <title>Massive genome expansion in bonnet fungi (Mycena s.s.) driven by repeated elements and novel gene families across ecological guilds.</title>
        <authorList>
            <consortium name="Lawrence Berkeley National Laboratory"/>
            <person name="Harder C.B."/>
            <person name="Miyauchi S."/>
            <person name="Viragh M."/>
            <person name="Kuo A."/>
            <person name="Thoen E."/>
            <person name="Andreopoulos B."/>
            <person name="Lu D."/>
            <person name="Skrede I."/>
            <person name="Drula E."/>
            <person name="Henrissat B."/>
            <person name="Morin E."/>
            <person name="Kohler A."/>
            <person name="Barry K."/>
            <person name="LaButti K."/>
            <person name="Morin E."/>
            <person name="Salamov A."/>
            <person name="Lipzen A."/>
            <person name="Mereny Z."/>
            <person name="Hegedus B."/>
            <person name="Baldrian P."/>
            <person name="Stursova M."/>
            <person name="Weitz H."/>
            <person name="Taylor A."/>
            <person name="Grigoriev I.V."/>
            <person name="Nagy L.G."/>
            <person name="Martin F."/>
            <person name="Kauserud H."/>
        </authorList>
    </citation>
    <scope>NUCLEOTIDE SEQUENCE</scope>
    <source>
        <strain evidence="2">9144</strain>
    </source>
</reference>
<gene>
    <name evidence="2" type="ORF">GGX14DRAFT_398499</name>
</gene>
<evidence type="ECO:0000313" key="3">
    <source>
        <dbReference type="Proteomes" id="UP001219525"/>
    </source>
</evidence>
<comment type="caution">
    <text evidence="2">The sequence shown here is derived from an EMBL/GenBank/DDBJ whole genome shotgun (WGS) entry which is preliminary data.</text>
</comment>
<keyword evidence="3" id="KW-1185">Reference proteome</keyword>
<feature type="compositionally biased region" description="Basic residues" evidence="1">
    <location>
        <begin position="1"/>
        <end position="10"/>
    </location>
</feature>
<protein>
    <submittedName>
        <fullName evidence="2">Uncharacterized protein</fullName>
    </submittedName>
</protein>
<name>A0AAD6Y9S0_9AGAR</name>
<dbReference type="EMBL" id="JARJCW010000048">
    <property type="protein sequence ID" value="KAJ7204195.1"/>
    <property type="molecule type" value="Genomic_DNA"/>
</dbReference>
<accession>A0AAD6Y9S0</accession>
<dbReference type="AlphaFoldDB" id="A0AAD6Y9S0"/>
<sequence>MSRGAGKKRRLNDDGGRVPGPGDNGALSVRSAMGPLYASGTVRRGLVLSVGRVSVLGKEEPKEKRRGPRSGYFGWLLGWMCDWGGGGGSRKADHGHDQIMWADAGTFLPAAPDQSRPGHARAEVILTGPDRLEVETPEHALLTCEASLPQPFQNAPLLQVHMAQFSSTEFFSTYHGESKIATVSSATTGIWRSPGTVMQDRACTLCYFLGPAFLKRPFRVILPTSLKPSRYGNFLGTLKMSHFTLLGISVRTPGSQSQTSRAAAPRTAPADALSRLMLRFRGGALTIARAKLSPPRSCQSILAASHFGHLGGSLDHAIRGERIALALDQWPGAVHISLKLASTRLSEGRWSWPSAFESLITMATTLLRQDIRWALIKLHQI</sequence>
<organism evidence="2 3">
    <name type="scientific">Mycena pura</name>
    <dbReference type="NCBI Taxonomy" id="153505"/>
    <lineage>
        <taxon>Eukaryota</taxon>
        <taxon>Fungi</taxon>
        <taxon>Dikarya</taxon>
        <taxon>Basidiomycota</taxon>
        <taxon>Agaricomycotina</taxon>
        <taxon>Agaricomycetes</taxon>
        <taxon>Agaricomycetidae</taxon>
        <taxon>Agaricales</taxon>
        <taxon>Marasmiineae</taxon>
        <taxon>Mycenaceae</taxon>
        <taxon>Mycena</taxon>
    </lineage>
</organism>
<dbReference type="Proteomes" id="UP001219525">
    <property type="component" value="Unassembled WGS sequence"/>
</dbReference>
<evidence type="ECO:0000256" key="1">
    <source>
        <dbReference type="SAM" id="MobiDB-lite"/>
    </source>
</evidence>
<proteinExistence type="predicted"/>
<feature type="region of interest" description="Disordered" evidence="1">
    <location>
        <begin position="1"/>
        <end position="27"/>
    </location>
</feature>